<dbReference type="AlphaFoldDB" id="A0A0F9LZH8"/>
<accession>A0A0F9LZH8</accession>
<feature type="transmembrane region" description="Helical" evidence="7">
    <location>
        <begin position="30"/>
        <end position="51"/>
    </location>
</feature>
<evidence type="ECO:0000256" key="6">
    <source>
        <dbReference type="ARBA" id="ARBA00023136"/>
    </source>
</evidence>
<evidence type="ECO:0000256" key="1">
    <source>
        <dbReference type="ARBA" id="ARBA00004651"/>
    </source>
</evidence>
<keyword evidence="2" id="KW-0813">Transport</keyword>
<name>A0A0F9LZH8_9ZZZZ</name>
<dbReference type="PROSITE" id="PS50928">
    <property type="entry name" value="ABC_TM1"/>
    <property type="match status" value="1"/>
</dbReference>
<keyword evidence="4 7" id="KW-0812">Transmembrane</keyword>
<feature type="transmembrane region" description="Helical" evidence="7">
    <location>
        <begin position="183"/>
        <end position="201"/>
    </location>
</feature>
<proteinExistence type="predicted"/>
<dbReference type="Pfam" id="PF12911">
    <property type="entry name" value="OppC_N"/>
    <property type="match status" value="1"/>
</dbReference>
<keyword evidence="6 7" id="KW-0472">Membrane</keyword>
<dbReference type="PANTHER" id="PTHR43386">
    <property type="entry name" value="OLIGOPEPTIDE TRANSPORT SYSTEM PERMEASE PROTEIN APPC"/>
    <property type="match status" value="1"/>
</dbReference>
<feature type="transmembrane region" description="Helical" evidence="7">
    <location>
        <begin position="139"/>
        <end position="163"/>
    </location>
</feature>
<evidence type="ECO:0000313" key="9">
    <source>
        <dbReference type="EMBL" id="KKM98798.1"/>
    </source>
</evidence>
<organism evidence="9">
    <name type="scientific">marine sediment metagenome</name>
    <dbReference type="NCBI Taxonomy" id="412755"/>
    <lineage>
        <taxon>unclassified sequences</taxon>
        <taxon>metagenomes</taxon>
        <taxon>ecological metagenomes</taxon>
    </lineage>
</organism>
<feature type="transmembrane region" description="Helical" evidence="7">
    <location>
        <begin position="93"/>
        <end position="119"/>
    </location>
</feature>
<gene>
    <name evidence="9" type="ORF">LCGC14_1154290</name>
</gene>
<dbReference type="InterPro" id="IPR025966">
    <property type="entry name" value="OppC_N"/>
</dbReference>
<feature type="domain" description="ABC transmembrane type-1" evidence="8">
    <location>
        <begin position="91"/>
        <end position="280"/>
    </location>
</feature>
<evidence type="ECO:0000256" key="4">
    <source>
        <dbReference type="ARBA" id="ARBA00022692"/>
    </source>
</evidence>
<dbReference type="InterPro" id="IPR050366">
    <property type="entry name" value="BP-dependent_transpt_permease"/>
</dbReference>
<comment type="caution">
    <text evidence="9">The sequence shown here is derived from an EMBL/GenBank/DDBJ whole genome shotgun (WGS) entry which is preliminary data.</text>
</comment>
<dbReference type="GO" id="GO:0055085">
    <property type="term" value="P:transmembrane transport"/>
    <property type="evidence" value="ECO:0007669"/>
    <property type="project" value="InterPro"/>
</dbReference>
<keyword evidence="5 7" id="KW-1133">Transmembrane helix</keyword>
<evidence type="ECO:0000256" key="7">
    <source>
        <dbReference type="SAM" id="Phobius"/>
    </source>
</evidence>
<dbReference type="SUPFAM" id="SSF161098">
    <property type="entry name" value="MetI-like"/>
    <property type="match status" value="1"/>
</dbReference>
<dbReference type="GO" id="GO:0005886">
    <property type="term" value="C:plasma membrane"/>
    <property type="evidence" value="ECO:0007669"/>
    <property type="project" value="UniProtKB-SubCell"/>
</dbReference>
<comment type="subcellular location">
    <subcellularLocation>
        <location evidence="1">Cell membrane</location>
        <topology evidence="1">Multi-pass membrane protein</topology>
    </subcellularLocation>
</comment>
<dbReference type="CDD" id="cd06261">
    <property type="entry name" value="TM_PBP2"/>
    <property type="match status" value="1"/>
</dbReference>
<evidence type="ECO:0000256" key="2">
    <source>
        <dbReference type="ARBA" id="ARBA00022448"/>
    </source>
</evidence>
<feature type="transmembrane region" description="Helical" evidence="7">
    <location>
        <begin position="257"/>
        <end position="280"/>
    </location>
</feature>
<reference evidence="9" key="1">
    <citation type="journal article" date="2015" name="Nature">
        <title>Complex archaea that bridge the gap between prokaryotes and eukaryotes.</title>
        <authorList>
            <person name="Spang A."/>
            <person name="Saw J.H."/>
            <person name="Jorgensen S.L."/>
            <person name="Zaremba-Niedzwiedzka K."/>
            <person name="Martijn J."/>
            <person name="Lind A.E."/>
            <person name="van Eijk R."/>
            <person name="Schleper C."/>
            <person name="Guy L."/>
            <person name="Ettema T.J."/>
        </authorList>
    </citation>
    <scope>NUCLEOTIDE SEQUENCE</scope>
</reference>
<dbReference type="InterPro" id="IPR000515">
    <property type="entry name" value="MetI-like"/>
</dbReference>
<protein>
    <recommendedName>
        <fullName evidence="8">ABC transmembrane type-1 domain-containing protein</fullName>
    </recommendedName>
</protein>
<dbReference type="PANTHER" id="PTHR43386:SF22">
    <property type="entry name" value="OLIGOPEPTIDE TRANSPORT SYSTEM PERMEASE PROTEIN OPPC"/>
    <property type="match status" value="1"/>
</dbReference>
<dbReference type="Pfam" id="PF00528">
    <property type="entry name" value="BPD_transp_1"/>
    <property type="match status" value="1"/>
</dbReference>
<evidence type="ECO:0000259" key="8">
    <source>
        <dbReference type="PROSITE" id="PS50928"/>
    </source>
</evidence>
<keyword evidence="3" id="KW-1003">Cell membrane</keyword>
<dbReference type="InterPro" id="IPR035906">
    <property type="entry name" value="MetI-like_sf"/>
</dbReference>
<evidence type="ECO:0000256" key="3">
    <source>
        <dbReference type="ARBA" id="ARBA00022475"/>
    </source>
</evidence>
<dbReference type="Gene3D" id="1.10.3720.10">
    <property type="entry name" value="MetI-like"/>
    <property type="match status" value="1"/>
</dbReference>
<feature type="transmembrane region" description="Helical" evidence="7">
    <location>
        <begin position="213"/>
        <end position="237"/>
    </location>
</feature>
<dbReference type="EMBL" id="LAZR01005577">
    <property type="protein sequence ID" value="KKM98798.1"/>
    <property type="molecule type" value="Genomic_DNA"/>
</dbReference>
<evidence type="ECO:0000256" key="5">
    <source>
        <dbReference type="ARBA" id="ARBA00022989"/>
    </source>
</evidence>
<sequence length="294" mass="32935">MQIEKALKAKKMPVSSFIKDARDAFFKNKAMSIGFIILFFLIIMAIIGPYLNSYTYFDTHLELKNLSPSTKFWFGTDELGRDVFTRIWYGARISLSIGIAAAVIDIIIGMIYGAIAALFGKYVDEIMMRVADIIATIPYLLAVILLIVFMSPGILTILIALTITGWINMARIVRAQILSLKKMPFVEAAIVMGASNFRIIFKHLLPNCMGSIITTMTISIPLAIFTEAFLSFLGLGIQAPISSWGVMVNDGLYALRYYPWRLFFPAFMICLTMLAFNLLADGIRDIFDPKMAKK</sequence>